<dbReference type="Proteomes" id="UP001240678">
    <property type="component" value="Unassembled WGS sequence"/>
</dbReference>
<gene>
    <name evidence="1" type="ORF">CCOS01_16968</name>
</gene>
<protein>
    <submittedName>
        <fullName evidence="1">Uncharacterized protein</fullName>
    </submittedName>
</protein>
<evidence type="ECO:0000313" key="1">
    <source>
        <dbReference type="EMBL" id="KAK1503893.1"/>
    </source>
</evidence>
<accession>A0AAI9YEI6</accession>
<keyword evidence="2" id="KW-1185">Reference proteome</keyword>
<reference evidence="1 2" key="1">
    <citation type="submission" date="2016-10" db="EMBL/GenBank/DDBJ databases">
        <title>The genome sequence of Colletotrichum fioriniae PJ7.</title>
        <authorList>
            <person name="Baroncelli R."/>
        </authorList>
    </citation>
    <scope>NUCLEOTIDE SEQUENCE [LARGE SCALE GENOMIC DNA]</scope>
    <source>
        <strain evidence="1 2">IMI 309622</strain>
    </source>
</reference>
<organism evidence="1 2">
    <name type="scientific">Colletotrichum costaricense</name>
    <dbReference type="NCBI Taxonomy" id="1209916"/>
    <lineage>
        <taxon>Eukaryota</taxon>
        <taxon>Fungi</taxon>
        <taxon>Dikarya</taxon>
        <taxon>Ascomycota</taxon>
        <taxon>Pezizomycotina</taxon>
        <taxon>Sordariomycetes</taxon>
        <taxon>Hypocreomycetidae</taxon>
        <taxon>Glomerellales</taxon>
        <taxon>Glomerellaceae</taxon>
        <taxon>Colletotrichum</taxon>
        <taxon>Colletotrichum acutatum species complex</taxon>
    </lineage>
</organism>
<name>A0AAI9YEI6_9PEZI</name>
<comment type="caution">
    <text evidence="1">The sequence shown here is derived from an EMBL/GenBank/DDBJ whole genome shotgun (WGS) entry which is preliminary data.</text>
</comment>
<dbReference type="EMBL" id="MOOE01000036">
    <property type="protein sequence ID" value="KAK1503893.1"/>
    <property type="molecule type" value="Genomic_DNA"/>
</dbReference>
<dbReference type="GeneID" id="85348649"/>
<evidence type="ECO:0000313" key="2">
    <source>
        <dbReference type="Proteomes" id="UP001240678"/>
    </source>
</evidence>
<dbReference type="RefSeq" id="XP_060304369.1">
    <property type="nucleotide sequence ID" value="XM_060465102.1"/>
</dbReference>
<dbReference type="AlphaFoldDB" id="A0AAI9YEI6"/>
<sequence length="35" mass="3728">MVLDSSASTGSREHREKLAVVLSQRSAVVGFVLVV</sequence>
<proteinExistence type="predicted"/>